<feature type="transmembrane region" description="Helical" evidence="13">
    <location>
        <begin position="92"/>
        <end position="110"/>
    </location>
</feature>
<reference evidence="14 15" key="1">
    <citation type="submission" date="2016-11" db="EMBL/GenBank/DDBJ databases">
        <authorList>
            <person name="Varghese N."/>
            <person name="Submissions S."/>
        </authorList>
    </citation>
    <scope>NUCLEOTIDE SEQUENCE [LARGE SCALE GENOMIC DNA]</scope>
    <source>
        <strain evidence="14 15">DSM 28249</strain>
    </source>
</reference>
<evidence type="ECO:0000256" key="5">
    <source>
        <dbReference type="ARBA" id="ARBA00022617"/>
    </source>
</evidence>
<dbReference type="GO" id="GO:0046872">
    <property type="term" value="F:metal ion binding"/>
    <property type="evidence" value="ECO:0007669"/>
    <property type="project" value="UniProtKB-KW"/>
</dbReference>
<gene>
    <name evidence="14" type="ORF">SAMN05443432_103191</name>
</gene>
<dbReference type="InterPro" id="IPR014314">
    <property type="entry name" value="Succ_DH_cytb556"/>
</dbReference>
<comment type="subcellular location">
    <subcellularLocation>
        <location evidence="2">Membrane</location>
    </subcellularLocation>
</comment>
<evidence type="ECO:0000313" key="14">
    <source>
        <dbReference type="EMBL" id="SHL86514.1"/>
    </source>
</evidence>
<protein>
    <recommendedName>
        <fullName evidence="4">Succinate dehydrogenase cytochrome b556 subunit</fullName>
    </recommendedName>
</protein>
<dbReference type="Proteomes" id="UP000322545">
    <property type="component" value="Unassembled WGS sequence"/>
</dbReference>
<evidence type="ECO:0000256" key="4">
    <source>
        <dbReference type="ARBA" id="ARBA00020076"/>
    </source>
</evidence>
<evidence type="ECO:0000256" key="7">
    <source>
        <dbReference type="ARBA" id="ARBA00022723"/>
    </source>
</evidence>
<comment type="cofactor">
    <cofactor evidence="12">
        <name>heme</name>
        <dbReference type="ChEBI" id="CHEBI:30413"/>
    </cofactor>
    <text evidence="12">The heme is bound between the two transmembrane subunits.</text>
</comment>
<dbReference type="AlphaFoldDB" id="A0A1M7E442"/>
<keyword evidence="6 13" id="KW-0812">Transmembrane</keyword>
<dbReference type="GO" id="GO:0016020">
    <property type="term" value="C:membrane"/>
    <property type="evidence" value="ECO:0007669"/>
    <property type="project" value="UniProtKB-SubCell"/>
</dbReference>
<evidence type="ECO:0000256" key="1">
    <source>
        <dbReference type="ARBA" id="ARBA00004050"/>
    </source>
</evidence>
<keyword evidence="10 13" id="KW-0472">Membrane</keyword>
<feature type="transmembrane region" description="Helical" evidence="13">
    <location>
        <begin position="62"/>
        <end position="80"/>
    </location>
</feature>
<dbReference type="PIRSF" id="PIRSF000178">
    <property type="entry name" value="SDH_cyt_b560"/>
    <property type="match status" value="1"/>
</dbReference>
<evidence type="ECO:0000313" key="15">
    <source>
        <dbReference type="Proteomes" id="UP000322545"/>
    </source>
</evidence>
<name>A0A1M7E442_9RHOB</name>
<comment type="subunit">
    <text evidence="11">Part of an enzyme complex containing four subunits: a flavoprotein, an iron-sulfur protein, plus two membrane-anchoring proteins, SdhC and SdhD. The complex can form homotrimers.</text>
</comment>
<dbReference type="SUPFAM" id="SSF81343">
    <property type="entry name" value="Fumarate reductase respiratory complex transmembrane subunits"/>
    <property type="match status" value="1"/>
</dbReference>
<dbReference type="InterPro" id="IPR000701">
    <property type="entry name" value="SuccDH_FuR_B_TM-su"/>
</dbReference>
<keyword evidence="7 12" id="KW-0479">Metal-binding</keyword>
<feature type="binding site" description="axial binding residue" evidence="12">
    <location>
        <position position="71"/>
    </location>
    <ligand>
        <name>heme</name>
        <dbReference type="ChEBI" id="CHEBI:30413"/>
        <note>ligand shared with second transmembrane subunit</note>
    </ligand>
    <ligandPart>
        <name>Fe</name>
        <dbReference type="ChEBI" id="CHEBI:18248"/>
    </ligandPart>
</feature>
<comment type="function">
    <text evidence="1">Membrane-anchoring subunit of succinate dehydrogenase (SDH).</text>
</comment>
<dbReference type="PANTHER" id="PTHR41910:SF1">
    <property type="entry name" value="SUCCINATE DEHYDROGENASE HYDROPHOBIC MEMBRANE ANCHOR SUBUNIT"/>
    <property type="match status" value="1"/>
</dbReference>
<dbReference type="InterPro" id="IPR034804">
    <property type="entry name" value="SQR/QFR_C/D"/>
</dbReference>
<proteinExistence type="inferred from homology"/>
<dbReference type="GO" id="GO:0009055">
    <property type="term" value="F:electron transfer activity"/>
    <property type="evidence" value="ECO:0007669"/>
    <property type="project" value="InterPro"/>
</dbReference>
<keyword evidence="8 13" id="KW-1133">Transmembrane helix</keyword>
<dbReference type="GO" id="GO:0006099">
    <property type="term" value="P:tricarboxylic acid cycle"/>
    <property type="evidence" value="ECO:0007669"/>
    <property type="project" value="InterPro"/>
</dbReference>
<dbReference type="NCBIfam" id="TIGR02970">
    <property type="entry name" value="succ_dehyd_cytB"/>
    <property type="match status" value="1"/>
</dbReference>
<organism evidence="14 15">
    <name type="scientific">Roseovarius litoreus</name>
    <dbReference type="NCBI Taxonomy" id="1155722"/>
    <lineage>
        <taxon>Bacteria</taxon>
        <taxon>Pseudomonadati</taxon>
        <taxon>Pseudomonadota</taxon>
        <taxon>Alphaproteobacteria</taxon>
        <taxon>Rhodobacterales</taxon>
        <taxon>Roseobacteraceae</taxon>
        <taxon>Roseovarius</taxon>
    </lineage>
</organism>
<dbReference type="Gene3D" id="1.20.1300.10">
    <property type="entry name" value="Fumarate reductase/succinate dehydrogenase, transmembrane subunit"/>
    <property type="match status" value="1"/>
</dbReference>
<keyword evidence="15" id="KW-1185">Reference proteome</keyword>
<dbReference type="EMBL" id="FRCB01000003">
    <property type="protein sequence ID" value="SHL86514.1"/>
    <property type="molecule type" value="Genomic_DNA"/>
</dbReference>
<evidence type="ECO:0000256" key="10">
    <source>
        <dbReference type="ARBA" id="ARBA00023136"/>
    </source>
</evidence>
<evidence type="ECO:0000256" key="9">
    <source>
        <dbReference type="ARBA" id="ARBA00023004"/>
    </source>
</evidence>
<evidence type="ECO:0000256" key="3">
    <source>
        <dbReference type="ARBA" id="ARBA00007244"/>
    </source>
</evidence>
<evidence type="ECO:0000256" key="11">
    <source>
        <dbReference type="ARBA" id="ARBA00025912"/>
    </source>
</evidence>
<evidence type="ECO:0000256" key="2">
    <source>
        <dbReference type="ARBA" id="ARBA00004370"/>
    </source>
</evidence>
<dbReference type="PANTHER" id="PTHR41910">
    <property type="entry name" value="SUCCINATE DEHYDROGENASE 2 MEMBRANE SUBUNIT SDHC"/>
    <property type="match status" value="1"/>
</dbReference>
<sequence>MMRPARSHPLWLAFVLHRISGLALALFLPLHFWVLAKALTAPAQLDAFLRLTDNPAVKLAEFGLVFLLAVHFFGGLRLLALELLPWPARHKTLAAAAVALAFFVSGTFFLEAI</sequence>
<comment type="similarity">
    <text evidence="3">Belongs to the cytochrome b560 family.</text>
</comment>
<evidence type="ECO:0000256" key="12">
    <source>
        <dbReference type="PIRSR" id="PIRSR000178-1"/>
    </source>
</evidence>
<keyword evidence="5 12" id="KW-0349">Heme</keyword>
<accession>A0A1M7E442</accession>
<dbReference type="RefSeq" id="WP_262975126.1">
    <property type="nucleotide sequence ID" value="NZ_FRCB01000003.1"/>
</dbReference>
<dbReference type="Pfam" id="PF01127">
    <property type="entry name" value="Sdh_cyt"/>
    <property type="match status" value="1"/>
</dbReference>
<keyword evidence="9 12" id="KW-0408">Iron</keyword>
<evidence type="ECO:0000256" key="6">
    <source>
        <dbReference type="ARBA" id="ARBA00022692"/>
    </source>
</evidence>
<evidence type="ECO:0000256" key="8">
    <source>
        <dbReference type="ARBA" id="ARBA00022989"/>
    </source>
</evidence>
<evidence type="ECO:0000256" key="13">
    <source>
        <dbReference type="SAM" id="Phobius"/>
    </source>
</evidence>
<dbReference type="InterPro" id="IPR039023">
    <property type="entry name" value="SdhC_prok"/>
</dbReference>